<keyword evidence="2" id="KW-1185">Reference proteome</keyword>
<evidence type="ECO:0008006" key="3">
    <source>
        <dbReference type="Google" id="ProtNLM"/>
    </source>
</evidence>
<organism evidence="1 2">
    <name type="scientific">Empedobacter tilapiae</name>
    <dbReference type="NCBI Taxonomy" id="2491114"/>
    <lineage>
        <taxon>Bacteria</taxon>
        <taxon>Pseudomonadati</taxon>
        <taxon>Bacteroidota</taxon>
        <taxon>Flavobacteriia</taxon>
        <taxon>Flavobacteriales</taxon>
        <taxon>Weeksellaceae</taxon>
        <taxon>Empedobacter</taxon>
    </lineage>
</organism>
<dbReference type="Gene3D" id="2.180.10.10">
    <property type="entry name" value="RHS repeat-associated core"/>
    <property type="match status" value="1"/>
</dbReference>
<evidence type="ECO:0000313" key="2">
    <source>
        <dbReference type="Proteomes" id="UP000297998"/>
    </source>
</evidence>
<gene>
    <name evidence="1" type="ORF">E4J94_16730</name>
</gene>
<accession>A0A4Z1AXL6</accession>
<proteinExistence type="predicted"/>
<dbReference type="Proteomes" id="UP000297998">
    <property type="component" value="Unassembled WGS sequence"/>
</dbReference>
<dbReference type="AlphaFoldDB" id="A0A4Z1AXL6"/>
<reference evidence="1 2" key="1">
    <citation type="submission" date="2019-03" db="EMBL/GenBank/DDBJ databases">
        <title>Empedobacter tilapiae sp. nov., isolated from an intestine of Nile tilapia Oreochromis niloticus.</title>
        <authorList>
            <person name="Kim Y.-O."/>
            <person name="Yoon J.-H."/>
        </authorList>
    </citation>
    <scope>NUCLEOTIDE SEQUENCE [LARGE SCALE GENOMIC DNA]</scope>
    <source>
        <strain evidence="1 2">MRS2</strain>
    </source>
</reference>
<dbReference type="NCBIfam" id="TIGR03696">
    <property type="entry name" value="Rhs_assc_core"/>
    <property type="match status" value="1"/>
</dbReference>
<dbReference type="EMBL" id="SRPE01000016">
    <property type="protein sequence ID" value="TGN21956.1"/>
    <property type="molecule type" value="Genomic_DNA"/>
</dbReference>
<dbReference type="OrthoDB" id="2972467at2"/>
<name>A0A4Z1AXL6_9FLAO</name>
<comment type="caution">
    <text evidence="1">The sequence shown here is derived from an EMBL/GenBank/DDBJ whole genome shotgun (WGS) entry which is preliminary data.</text>
</comment>
<protein>
    <recommendedName>
        <fullName evidence="3">RHS repeat-associated core domain-containing protein</fullName>
    </recommendedName>
</protein>
<evidence type="ECO:0000313" key="1">
    <source>
        <dbReference type="EMBL" id="TGN21956.1"/>
    </source>
</evidence>
<sequence length="295" mass="32712">MNWYDMNLRMYDPALARWMVQDPVIHYNKSPYNAFDNNPVYFADPSGADTEGGGDTPDPKLAFGVPYSSIARTSAIETTIQGKSTTNVILNFTYTDTEGGEFDKKSWGKSGYNVYNVDNTDEALESIKGLKINNLLLITHGGTIPSTGEYRVYLSSDKESILNNWVIDSDIYAYENGTIRNIVVNNNIENLISLGSNIENGKNYVFQSCNAAWGGSTIADFLSRNIGNNIDVFMNGDRTTLKYGTISNKVETNGNIGRDLTIPKYQSKGWIKSNEGQSTNIKNLQINENGVKVVK</sequence>
<dbReference type="InterPro" id="IPR022385">
    <property type="entry name" value="Rhs_assc_core"/>
</dbReference>